<feature type="compositionally biased region" description="Polar residues" evidence="1">
    <location>
        <begin position="27"/>
        <end position="44"/>
    </location>
</feature>
<feature type="region of interest" description="Disordered" evidence="1">
    <location>
        <begin position="495"/>
        <end position="766"/>
    </location>
</feature>
<evidence type="ECO:0000313" key="3">
    <source>
        <dbReference type="EMBL" id="KAJ5153219.1"/>
    </source>
</evidence>
<proteinExistence type="predicted"/>
<feature type="compositionally biased region" description="Polar residues" evidence="1">
    <location>
        <begin position="421"/>
        <end position="437"/>
    </location>
</feature>
<dbReference type="SMART" id="SM00717">
    <property type="entry name" value="SANT"/>
    <property type="match status" value="1"/>
</dbReference>
<comment type="caution">
    <text evidence="3">The sequence shown here is derived from an EMBL/GenBank/DDBJ whole genome shotgun (WGS) entry which is preliminary data.</text>
</comment>
<accession>A0A9W9LFY2</accession>
<dbReference type="PROSITE" id="PS50090">
    <property type="entry name" value="MYB_LIKE"/>
    <property type="match status" value="1"/>
</dbReference>
<dbReference type="GeneID" id="81430997"/>
<feature type="region of interest" description="Disordered" evidence="1">
    <location>
        <begin position="1"/>
        <end position="107"/>
    </location>
</feature>
<feature type="domain" description="Myb-like" evidence="2">
    <location>
        <begin position="761"/>
        <end position="823"/>
    </location>
</feature>
<feature type="compositionally biased region" description="Acidic residues" evidence="1">
    <location>
        <begin position="97"/>
        <end position="107"/>
    </location>
</feature>
<name>A0A9W9LFY2_9EURO</name>
<feature type="compositionally biased region" description="Low complexity" evidence="1">
    <location>
        <begin position="56"/>
        <end position="71"/>
    </location>
</feature>
<sequence length="837" mass="92539">MARVASATPQRRVTRSQSRELDDPTYGKQSSCKASQGNSGQGRTQAKHLPTVIEESSPSSRPAPTSPLSSSRVPDTPANDEGNTNISGTTFLPQDLSDSDSEDGEPDLIDMAEEMPDLQQASTRLLELVGTNSSDAKGILEVAKRIANPANTENKRFKRAYKKLADSMKVFTHHTYIDAASVGRSIPSVTTEDASASWDPSPYLYRANCARLALSVLSAAVGSQTPAQAIEGLDRQFPIPFMDRMLAPKAPLTGGASSAMKATVDLALEIRTQSVIAELEKRQGEKDFNARSILKSVFYHDLALDNANDSALDPGSLRGFNLEGTFEDDNGFLPDTMQDDVIVRIDELETYLFDDNDDLNIKGLRTVFSWPRFCLRTARFVRAREQEFKSIMAAQPAIEDVHALVVKEIEKRSHPNAAQPPDQSQFGPDQEEPSATLNDEHEIGKPGYGEEASEEPASEKSAPKQYSLTFDSSLWRTAEAMDFLANSLMAKHSRDFASPGTQPANTHKGKGVATFPSARGANTPAKRTEITETPEPELSQSQRASRNGTQQATEHDGPVLNPIDEELIFGLPSEAVMSTSPQGSERIKRVSHYPGRFFDSPSAAQTQPSRRRTIFDRQPNASRVSPLGSEEPRSAERPRAPAIQLQSTLQSISRKRGRGDSDDETSDDDSSFDQDNRNHSIAQRRAQVPEQTRPTDKRQRVNDDESGPENQLQESLAASQTQSGSQMVERVPPVSTQRESRWLEENSTPRSSTRPKRVIAPSSRTRRRWTQEEDDRLLMLVGVHATQWAVIERQDQICPASNGGPKLGGRTQVDMKDRARTLKRKYVRYHRPYSQLS</sequence>
<protein>
    <recommendedName>
        <fullName evidence="2">Myb-like domain-containing protein</fullName>
    </recommendedName>
</protein>
<feature type="compositionally biased region" description="Basic and acidic residues" evidence="1">
    <location>
        <begin position="693"/>
        <end position="703"/>
    </location>
</feature>
<feature type="compositionally biased region" description="Polar residues" evidence="1">
    <location>
        <begin position="708"/>
        <end position="726"/>
    </location>
</feature>
<dbReference type="Gene3D" id="1.10.10.60">
    <property type="entry name" value="Homeodomain-like"/>
    <property type="match status" value="1"/>
</dbReference>
<feature type="region of interest" description="Disordered" evidence="1">
    <location>
        <begin position="413"/>
        <end position="464"/>
    </location>
</feature>
<dbReference type="EMBL" id="JAPQKN010000007">
    <property type="protein sequence ID" value="KAJ5153219.1"/>
    <property type="molecule type" value="Genomic_DNA"/>
</dbReference>
<evidence type="ECO:0000313" key="4">
    <source>
        <dbReference type="Proteomes" id="UP001149163"/>
    </source>
</evidence>
<reference evidence="3" key="2">
    <citation type="journal article" date="2023" name="IMA Fungus">
        <title>Comparative genomic study of the Penicillium genus elucidates a diverse pangenome and 15 lateral gene transfer events.</title>
        <authorList>
            <person name="Petersen C."/>
            <person name="Sorensen T."/>
            <person name="Nielsen M.R."/>
            <person name="Sondergaard T.E."/>
            <person name="Sorensen J.L."/>
            <person name="Fitzpatrick D.A."/>
            <person name="Frisvad J.C."/>
            <person name="Nielsen K.L."/>
        </authorList>
    </citation>
    <scope>NUCLEOTIDE SEQUENCE</scope>
    <source>
        <strain evidence="3">IBT 26290</strain>
    </source>
</reference>
<dbReference type="Proteomes" id="UP001149163">
    <property type="component" value="Unassembled WGS sequence"/>
</dbReference>
<dbReference type="AlphaFoldDB" id="A0A9W9LFY2"/>
<organism evidence="3 4">
    <name type="scientific">Penicillium canariense</name>
    <dbReference type="NCBI Taxonomy" id="189055"/>
    <lineage>
        <taxon>Eukaryota</taxon>
        <taxon>Fungi</taxon>
        <taxon>Dikarya</taxon>
        <taxon>Ascomycota</taxon>
        <taxon>Pezizomycotina</taxon>
        <taxon>Eurotiomycetes</taxon>
        <taxon>Eurotiomycetidae</taxon>
        <taxon>Eurotiales</taxon>
        <taxon>Aspergillaceae</taxon>
        <taxon>Penicillium</taxon>
    </lineage>
</organism>
<evidence type="ECO:0000256" key="1">
    <source>
        <dbReference type="SAM" id="MobiDB-lite"/>
    </source>
</evidence>
<keyword evidence="4" id="KW-1185">Reference proteome</keyword>
<dbReference type="OrthoDB" id="5398572at2759"/>
<gene>
    <name evidence="3" type="ORF">N7482_009697</name>
</gene>
<dbReference type="InterPro" id="IPR009057">
    <property type="entry name" value="Homeodomain-like_sf"/>
</dbReference>
<reference evidence="3" key="1">
    <citation type="submission" date="2022-11" db="EMBL/GenBank/DDBJ databases">
        <authorList>
            <person name="Petersen C."/>
        </authorList>
    </citation>
    <scope>NUCLEOTIDE SEQUENCE</scope>
    <source>
        <strain evidence="3">IBT 26290</strain>
    </source>
</reference>
<evidence type="ECO:0000259" key="2">
    <source>
        <dbReference type="PROSITE" id="PS50090"/>
    </source>
</evidence>
<feature type="compositionally biased region" description="Polar residues" evidence="1">
    <location>
        <begin position="81"/>
        <end position="92"/>
    </location>
</feature>
<dbReference type="RefSeq" id="XP_056539527.1">
    <property type="nucleotide sequence ID" value="XM_056691821.1"/>
</dbReference>
<feature type="compositionally biased region" description="Polar residues" evidence="1">
    <location>
        <begin position="538"/>
        <end position="552"/>
    </location>
</feature>
<feature type="compositionally biased region" description="Acidic residues" evidence="1">
    <location>
        <begin position="661"/>
        <end position="672"/>
    </location>
</feature>
<dbReference type="CDD" id="cd11660">
    <property type="entry name" value="SANT_TRF"/>
    <property type="match status" value="1"/>
</dbReference>
<feature type="compositionally biased region" description="Basic and acidic residues" evidence="1">
    <location>
        <begin position="630"/>
        <end position="639"/>
    </location>
</feature>
<dbReference type="InterPro" id="IPR001005">
    <property type="entry name" value="SANT/Myb"/>
</dbReference>
<dbReference type="SUPFAM" id="SSF46689">
    <property type="entry name" value="Homeodomain-like"/>
    <property type="match status" value="1"/>
</dbReference>